<gene>
    <name evidence="1" type="ORF">RIF29_19858</name>
</gene>
<name>A0AAN9F4E1_CROPI</name>
<reference evidence="1 2" key="1">
    <citation type="submission" date="2024-01" db="EMBL/GenBank/DDBJ databases">
        <title>The genomes of 5 underutilized Papilionoideae crops provide insights into root nodulation and disease resistanc.</title>
        <authorList>
            <person name="Yuan L."/>
        </authorList>
    </citation>
    <scope>NUCLEOTIDE SEQUENCE [LARGE SCALE GENOMIC DNA]</scope>
    <source>
        <strain evidence="1">ZHUSHIDOU_FW_LH</strain>
        <tissue evidence="1">Leaf</tissue>
    </source>
</reference>
<dbReference type="EMBL" id="JAYWIO010000004">
    <property type="protein sequence ID" value="KAK7267193.1"/>
    <property type="molecule type" value="Genomic_DNA"/>
</dbReference>
<keyword evidence="2" id="KW-1185">Reference proteome</keyword>
<accession>A0AAN9F4E1</accession>
<sequence>MYRQAGLLMYDNDNEFSVKELRRRIEIFGVMCVPCVKQLDESVVIPSSILAAYKWNTSANNIKDAHLTLPVQPAEAAKEGYEFYEKQNIIALRT</sequence>
<protein>
    <submittedName>
        <fullName evidence="1">Uncharacterized protein</fullName>
    </submittedName>
</protein>
<evidence type="ECO:0000313" key="2">
    <source>
        <dbReference type="Proteomes" id="UP001372338"/>
    </source>
</evidence>
<dbReference type="Proteomes" id="UP001372338">
    <property type="component" value="Unassembled WGS sequence"/>
</dbReference>
<evidence type="ECO:0000313" key="1">
    <source>
        <dbReference type="EMBL" id="KAK7267193.1"/>
    </source>
</evidence>
<organism evidence="1 2">
    <name type="scientific">Crotalaria pallida</name>
    <name type="common">Smooth rattlebox</name>
    <name type="synonym">Crotalaria striata</name>
    <dbReference type="NCBI Taxonomy" id="3830"/>
    <lineage>
        <taxon>Eukaryota</taxon>
        <taxon>Viridiplantae</taxon>
        <taxon>Streptophyta</taxon>
        <taxon>Embryophyta</taxon>
        <taxon>Tracheophyta</taxon>
        <taxon>Spermatophyta</taxon>
        <taxon>Magnoliopsida</taxon>
        <taxon>eudicotyledons</taxon>
        <taxon>Gunneridae</taxon>
        <taxon>Pentapetalae</taxon>
        <taxon>rosids</taxon>
        <taxon>fabids</taxon>
        <taxon>Fabales</taxon>
        <taxon>Fabaceae</taxon>
        <taxon>Papilionoideae</taxon>
        <taxon>50 kb inversion clade</taxon>
        <taxon>genistoids sensu lato</taxon>
        <taxon>core genistoids</taxon>
        <taxon>Crotalarieae</taxon>
        <taxon>Crotalaria</taxon>
    </lineage>
</organism>
<comment type="caution">
    <text evidence="1">The sequence shown here is derived from an EMBL/GenBank/DDBJ whole genome shotgun (WGS) entry which is preliminary data.</text>
</comment>
<proteinExistence type="predicted"/>
<dbReference type="AlphaFoldDB" id="A0AAN9F4E1"/>